<dbReference type="STRING" id="1890683.A0A427Y3I0"/>
<name>A0A427Y3I0_9TREE</name>
<accession>A0A427Y3I0</accession>
<feature type="signal peptide" evidence="2">
    <location>
        <begin position="1"/>
        <end position="16"/>
    </location>
</feature>
<evidence type="ECO:0000256" key="1">
    <source>
        <dbReference type="SAM" id="MobiDB-lite"/>
    </source>
</evidence>
<proteinExistence type="predicted"/>
<dbReference type="GO" id="GO:0042765">
    <property type="term" value="C:GPI-anchor transamidase complex"/>
    <property type="evidence" value="ECO:0007669"/>
    <property type="project" value="InterPro"/>
</dbReference>
<feature type="chain" id="PRO_5019544636" evidence="2">
    <location>
        <begin position="17"/>
        <end position="575"/>
    </location>
</feature>
<keyword evidence="2" id="KW-0732">Signal</keyword>
<protein>
    <submittedName>
        <fullName evidence="3">Subunit of the glycosylphosphatidylinositol transamidase complex-like protein</fullName>
    </submittedName>
</protein>
<feature type="compositionally biased region" description="Basic and acidic residues" evidence="1">
    <location>
        <begin position="545"/>
        <end position="558"/>
    </location>
</feature>
<comment type="caution">
    <text evidence="3">The sequence shown here is derived from an EMBL/GenBank/DDBJ whole genome shotgun (WGS) entry which is preliminary data.</text>
</comment>
<reference evidence="3 4" key="1">
    <citation type="submission" date="2018-11" db="EMBL/GenBank/DDBJ databases">
        <title>Genome sequence of Saitozyma podzolica DSM 27192.</title>
        <authorList>
            <person name="Aliyu H."/>
            <person name="Gorte O."/>
            <person name="Ochsenreither K."/>
        </authorList>
    </citation>
    <scope>NUCLEOTIDE SEQUENCE [LARGE SCALE GENOMIC DNA]</scope>
    <source>
        <strain evidence="3 4">DSM 27192</strain>
    </source>
</reference>
<evidence type="ECO:0000313" key="3">
    <source>
        <dbReference type="EMBL" id="RSH85639.1"/>
    </source>
</evidence>
<organism evidence="3 4">
    <name type="scientific">Saitozyma podzolica</name>
    <dbReference type="NCBI Taxonomy" id="1890683"/>
    <lineage>
        <taxon>Eukaryota</taxon>
        <taxon>Fungi</taxon>
        <taxon>Dikarya</taxon>
        <taxon>Basidiomycota</taxon>
        <taxon>Agaricomycotina</taxon>
        <taxon>Tremellomycetes</taxon>
        <taxon>Tremellales</taxon>
        <taxon>Trimorphomycetaceae</taxon>
        <taxon>Saitozyma</taxon>
    </lineage>
</organism>
<dbReference type="GO" id="GO:0016255">
    <property type="term" value="P:attachment of GPI anchor to protein"/>
    <property type="evidence" value="ECO:0007669"/>
    <property type="project" value="InterPro"/>
</dbReference>
<dbReference type="AlphaFoldDB" id="A0A427Y3I0"/>
<sequence>MRILLLASLVPALAAALSTSNSFHEALTLHPLPDGKLSVLFEFTTYFASASTGSSLRQSHHYLTPPSLLLPLEHNNISELTVSFVAGQWDQRRSGEAGPLHYESGGGGGEVRGWLRSNGDKAESDRAWTAVTHALGGLFCAGLGPSDEGDIVRSFGDIYPPHRGSPSNLTHYLLPHPFLHLCTENLTPFLSLLPSKGLSGLSSLLAQPGTVFSWGFKSEGIEVIMPDETSPGRWRGWWEGVVDLVPERGGSRAFSLERIFGRGIPRPFPEAETSVLRLMVSEGMSMEPEAPKREGKWIDGRYREVAEWDLLEPGMQGRDVRFWWDGERDFVHPRTLRPPSISVLRTVTAPHASDGTFTIRFSNAGSESRRAVYSEVWPWWVKGWISEISLRVDGSDESRDDLLDSMSYHPSTPPTPSTTSLHLFLTLPAQSTLVVSIPFTKLTLKYTEHRPDAERGVEIPSGILNLLDTIGEPESVSSDVPLGVENARQTARRRIYTNRLLLDVPTPDFSMPYNVIIMSSTVMAVFFGLMQGALTRKWGWVELPKGEGRGKQGEDEPKAGVSVVEGGAQLAGSSS</sequence>
<dbReference type="PANTHER" id="PTHR12959:SF11">
    <property type="entry name" value="GPI TRANSAMIDASE COMPONENT PIG-T"/>
    <property type="match status" value="1"/>
</dbReference>
<gene>
    <name evidence="3" type="primary">GPI16</name>
    <name evidence="3" type="ORF">EHS25_003779</name>
</gene>
<dbReference type="Proteomes" id="UP000279259">
    <property type="component" value="Unassembled WGS sequence"/>
</dbReference>
<evidence type="ECO:0000313" key="4">
    <source>
        <dbReference type="Proteomes" id="UP000279259"/>
    </source>
</evidence>
<dbReference type="Pfam" id="PF04113">
    <property type="entry name" value="Gpi16"/>
    <property type="match status" value="2"/>
</dbReference>
<evidence type="ECO:0000256" key="2">
    <source>
        <dbReference type="SAM" id="SignalP"/>
    </source>
</evidence>
<dbReference type="EMBL" id="RSCD01000019">
    <property type="protein sequence ID" value="RSH85639.1"/>
    <property type="molecule type" value="Genomic_DNA"/>
</dbReference>
<feature type="region of interest" description="Disordered" evidence="1">
    <location>
        <begin position="545"/>
        <end position="575"/>
    </location>
</feature>
<dbReference type="InterPro" id="IPR007245">
    <property type="entry name" value="PIG-T"/>
</dbReference>
<keyword evidence="4" id="KW-1185">Reference proteome</keyword>
<dbReference type="PANTHER" id="PTHR12959">
    <property type="entry name" value="GPI TRANSAMIDASE COMPONENT PIG-T-RELATED"/>
    <property type="match status" value="1"/>
</dbReference>
<dbReference type="OrthoDB" id="331263at2759"/>